<keyword evidence="7" id="KW-0460">Magnesium</keyword>
<name>A0ABD3QAT2_9STRA</name>
<dbReference type="InterPro" id="IPR000222">
    <property type="entry name" value="PP2C_BS"/>
</dbReference>
<evidence type="ECO:0000256" key="7">
    <source>
        <dbReference type="ARBA" id="ARBA00022842"/>
    </source>
</evidence>
<comment type="catalytic activity">
    <reaction evidence="10">
        <text>O-phospho-L-seryl-[protein] + H2O = L-seryl-[protein] + phosphate</text>
        <dbReference type="Rhea" id="RHEA:20629"/>
        <dbReference type="Rhea" id="RHEA-COMP:9863"/>
        <dbReference type="Rhea" id="RHEA-COMP:11604"/>
        <dbReference type="ChEBI" id="CHEBI:15377"/>
        <dbReference type="ChEBI" id="CHEBI:29999"/>
        <dbReference type="ChEBI" id="CHEBI:43474"/>
        <dbReference type="ChEBI" id="CHEBI:83421"/>
        <dbReference type="EC" id="3.1.3.16"/>
    </reaction>
</comment>
<feature type="compositionally biased region" description="Polar residues" evidence="13">
    <location>
        <begin position="1"/>
        <end position="10"/>
    </location>
</feature>
<feature type="domain" description="PPM-type phosphatase" evidence="14">
    <location>
        <begin position="44"/>
        <end position="699"/>
    </location>
</feature>
<dbReference type="CDD" id="cd00143">
    <property type="entry name" value="PP2Cc"/>
    <property type="match status" value="1"/>
</dbReference>
<sequence length="709" mass="75809">MGTYLSTPITSKHVESGSDLPLDVSGNDGGARNGHSSSTSLPVTWGVVDMQGWRKSMEDAHVARTDVKVGGGGDEQGDGKDANYSSSNNTSSNTTNAKVFAVFDGHGGAEVARFCQMHLVEVLTSQEGWKSICLAKDRATGGDDVMPPPVNDAVNTTGEDAAGELVRSENQQEPPRHATAALAAEEQDSILADQIAQALISSFHALDRLIDDPSKREEIERWRSERPPVYVPGGGSETTDVVVQGHVDNSSGVHLDRQGEPSEDAAKEDMTVDHSSQVSSSTEPNALKQGGESPLTKATTNLRDLHLIGDLISTDDDYDSDESSEVAKHEDNALESAEGELHSGDVAIAKGQHEGGLEHTVDDAKKEGDEACNSGENTMDSSNVSSANTDDNSSCQPDSQLDSKQDDASDIMDDNTGDGIIHDDSDDEKDNDGEDDDGQVRGMVVTEAYSLISKLLHLNGNASDDKETEDDATNGHMSKEDNEVFIPTQEQLLNPPTGIVAPSAAVPTRIQNGRKVCNLPDHPVHAGCTSVVAVIVQNTLVVANAGDSRAVLCRAGGLAEPLSFDHKPQQKREMNRITKAGGFVNQFGRVNGNLNLSRSIGDLKYKQVPGIAPADQMITAEPDIISTTLRPGDEFIVLGCDGIWDCLSNEECVKYVRDRIDTKSPCEIGMEMLDEIVSEDPRASQGIGGDNMTIMIIDLLPQSRKYVLQ</sequence>
<evidence type="ECO:0000259" key="14">
    <source>
        <dbReference type="PROSITE" id="PS51746"/>
    </source>
</evidence>
<proteinExistence type="inferred from homology"/>
<gene>
    <name evidence="15" type="ORF">HJC23_000485</name>
</gene>
<dbReference type="InterPro" id="IPR015655">
    <property type="entry name" value="PP2C"/>
</dbReference>
<evidence type="ECO:0000256" key="8">
    <source>
        <dbReference type="ARBA" id="ARBA00022912"/>
    </source>
</evidence>
<evidence type="ECO:0000256" key="9">
    <source>
        <dbReference type="ARBA" id="ARBA00023211"/>
    </source>
</evidence>
<evidence type="ECO:0000256" key="6">
    <source>
        <dbReference type="ARBA" id="ARBA00022801"/>
    </source>
</evidence>
<dbReference type="GO" id="GO:0004722">
    <property type="term" value="F:protein serine/threonine phosphatase activity"/>
    <property type="evidence" value="ECO:0007669"/>
    <property type="project" value="UniProtKB-EC"/>
</dbReference>
<feature type="compositionally biased region" description="Low complexity" evidence="13">
    <location>
        <begin position="83"/>
        <end position="92"/>
    </location>
</feature>
<evidence type="ECO:0000256" key="2">
    <source>
        <dbReference type="ARBA" id="ARBA00004170"/>
    </source>
</evidence>
<feature type="region of interest" description="Disordered" evidence="13">
    <location>
        <begin position="367"/>
        <end position="440"/>
    </location>
</feature>
<keyword evidence="9" id="KW-0464">Manganese</keyword>
<dbReference type="SMART" id="SM00332">
    <property type="entry name" value="PP2Cc"/>
    <property type="match status" value="1"/>
</dbReference>
<dbReference type="AlphaFoldDB" id="A0ABD3QAT2"/>
<evidence type="ECO:0000256" key="13">
    <source>
        <dbReference type="SAM" id="MobiDB-lite"/>
    </source>
</evidence>
<evidence type="ECO:0000313" key="15">
    <source>
        <dbReference type="EMBL" id="KAL3797147.1"/>
    </source>
</evidence>
<dbReference type="InterPro" id="IPR036457">
    <property type="entry name" value="PPM-type-like_dom_sf"/>
</dbReference>
<keyword evidence="5" id="KW-0479">Metal-binding</keyword>
<dbReference type="PROSITE" id="PS01032">
    <property type="entry name" value="PPM_1"/>
    <property type="match status" value="1"/>
</dbReference>
<dbReference type="PANTHER" id="PTHR13832:SF803">
    <property type="entry name" value="PROTEIN PHOSPHATASE 1G"/>
    <property type="match status" value="1"/>
</dbReference>
<evidence type="ECO:0000256" key="11">
    <source>
        <dbReference type="ARBA" id="ARBA00048336"/>
    </source>
</evidence>
<feature type="compositionally biased region" description="Polar residues" evidence="13">
    <location>
        <begin position="273"/>
        <end position="284"/>
    </location>
</feature>
<evidence type="ECO:0000256" key="10">
    <source>
        <dbReference type="ARBA" id="ARBA00047761"/>
    </source>
</evidence>
<dbReference type="InterPro" id="IPR001932">
    <property type="entry name" value="PPM-type_phosphatase-like_dom"/>
</dbReference>
<keyword evidence="6 12" id="KW-0378">Hydrolase</keyword>
<feature type="region of interest" description="Disordered" evidence="13">
    <location>
        <begin position="1"/>
        <end position="42"/>
    </location>
</feature>
<dbReference type="SUPFAM" id="SSF81606">
    <property type="entry name" value="PP2C-like"/>
    <property type="match status" value="2"/>
</dbReference>
<evidence type="ECO:0000256" key="4">
    <source>
        <dbReference type="ARBA" id="ARBA00013081"/>
    </source>
</evidence>
<dbReference type="GO" id="GO:0016020">
    <property type="term" value="C:membrane"/>
    <property type="evidence" value="ECO:0007669"/>
    <property type="project" value="UniProtKB-SubCell"/>
</dbReference>
<evidence type="ECO:0000256" key="3">
    <source>
        <dbReference type="ARBA" id="ARBA00006702"/>
    </source>
</evidence>
<feature type="compositionally biased region" description="Basic and acidic residues" evidence="13">
    <location>
        <begin position="254"/>
        <end position="272"/>
    </location>
</feature>
<organism evidence="15 16">
    <name type="scientific">Cyclotella cryptica</name>
    <dbReference type="NCBI Taxonomy" id="29204"/>
    <lineage>
        <taxon>Eukaryota</taxon>
        <taxon>Sar</taxon>
        <taxon>Stramenopiles</taxon>
        <taxon>Ochrophyta</taxon>
        <taxon>Bacillariophyta</taxon>
        <taxon>Coscinodiscophyceae</taxon>
        <taxon>Thalassiosirophycidae</taxon>
        <taxon>Stephanodiscales</taxon>
        <taxon>Stephanodiscaceae</taxon>
        <taxon>Cyclotella</taxon>
    </lineage>
</organism>
<protein>
    <recommendedName>
        <fullName evidence="4">protein-serine/threonine phosphatase</fullName>
        <ecNumber evidence="4">3.1.3.16</ecNumber>
    </recommendedName>
</protein>
<comment type="cofactor">
    <cofactor evidence="1">
        <name>Mn(2+)</name>
        <dbReference type="ChEBI" id="CHEBI:29035"/>
    </cofactor>
</comment>
<dbReference type="EC" id="3.1.3.16" evidence="4"/>
<dbReference type="Pfam" id="PF00481">
    <property type="entry name" value="PP2C"/>
    <property type="match status" value="2"/>
</dbReference>
<reference evidence="15 16" key="1">
    <citation type="journal article" date="2020" name="G3 (Bethesda)">
        <title>Improved Reference Genome for Cyclotella cryptica CCMP332, a Model for Cell Wall Morphogenesis, Salinity Adaptation, and Lipid Production in Diatoms (Bacillariophyta).</title>
        <authorList>
            <person name="Roberts W.R."/>
            <person name="Downey K.M."/>
            <person name="Ruck E.C."/>
            <person name="Traller J.C."/>
            <person name="Alverson A.J."/>
        </authorList>
    </citation>
    <scope>NUCLEOTIDE SEQUENCE [LARGE SCALE GENOMIC DNA]</scope>
    <source>
        <strain evidence="15 16">CCMP332</strain>
    </source>
</reference>
<keyword evidence="8 12" id="KW-0904">Protein phosphatase</keyword>
<feature type="region of interest" description="Disordered" evidence="13">
    <location>
        <begin position="67"/>
        <end position="92"/>
    </location>
</feature>
<comment type="caution">
    <text evidence="15">The sequence shown here is derived from an EMBL/GenBank/DDBJ whole genome shotgun (WGS) entry which is preliminary data.</text>
</comment>
<dbReference type="PANTHER" id="PTHR13832">
    <property type="entry name" value="PROTEIN PHOSPHATASE 2C"/>
    <property type="match status" value="1"/>
</dbReference>
<feature type="region of interest" description="Disordered" evidence="13">
    <location>
        <begin position="250"/>
        <end position="295"/>
    </location>
</feature>
<accession>A0ABD3QAT2</accession>
<feature type="compositionally biased region" description="Polar residues" evidence="13">
    <location>
        <begin position="374"/>
        <end position="400"/>
    </location>
</feature>
<evidence type="ECO:0000256" key="12">
    <source>
        <dbReference type="RuleBase" id="RU003465"/>
    </source>
</evidence>
<comment type="catalytic activity">
    <reaction evidence="11">
        <text>O-phospho-L-threonyl-[protein] + H2O = L-threonyl-[protein] + phosphate</text>
        <dbReference type="Rhea" id="RHEA:47004"/>
        <dbReference type="Rhea" id="RHEA-COMP:11060"/>
        <dbReference type="Rhea" id="RHEA-COMP:11605"/>
        <dbReference type="ChEBI" id="CHEBI:15377"/>
        <dbReference type="ChEBI" id="CHEBI:30013"/>
        <dbReference type="ChEBI" id="CHEBI:43474"/>
        <dbReference type="ChEBI" id="CHEBI:61977"/>
        <dbReference type="EC" id="3.1.3.16"/>
    </reaction>
</comment>
<keyword evidence="16" id="KW-1185">Reference proteome</keyword>
<feature type="region of interest" description="Disordered" evidence="13">
    <location>
        <begin position="316"/>
        <end position="341"/>
    </location>
</feature>
<comment type="similarity">
    <text evidence="3 12">Belongs to the PP2C family.</text>
</comment>
<evidence type="ECO:0000256" key="1">
    <source>
        <dbReference type="ARBA" id="ARBA00001936"/>
    </source>
</evidence>
<evidence type="ECO:0000313" key="16">
    <source>
        <dbReference type="Proteomes" id="UP001516023"/>
    </source>
</evidence>
<evidence type="ECO:0000256" key="5">
    <source>
        <dbReference type="ARBA" id="ARBA00022723"/>
    </source>
</evidence>
<dbReference type="Proteomes" id="UP001516023">
    <property type="component" value="Unassembled WGS sequence"/>
</dbReference>
<dbReference type="EMBL" id="JABMIG020000057">
    <property type="protein sequence ID" value="KAL3797147.1"/>
    <property type="molecule type" value="Genomic_DNA"/>
</dbReference>
<feature type="compositionally biased region" description="Acidic residues" evidence="13">
    <location>
        <begin position="424"/>
        <end position="437"/>
    </location>
</feature>
<dbReference type="PROSITE" id="PS51746">
    <property type="entry name" value="PPM_2"/>
    <property type="match status" value="1"/>
</dbReference>
<dbReference type="Gene3D" id="3.60.40.10">
    <property type="entry name" value="PPM-type phosphatase domain"/>
    <property type="match status" value="2"/>
</dbReference>
<dbReference type="GO" id="GO:0046872">
    <property type="term" value="F:metal ion binding"/>
    <property type="evidence" value="ECO:0007669"/>
    <property type="project" value="UniProtKB-KW"/>
</dbReference>
<comment type="subcellular location">
    <subcellularLocation>
        <location evidence="2">Membrane</location>
        <topology evidence="2">Peripheral membrane protein</topology>
    </subcellularLocation>
</comment>